<evidence type="ECO:0000259" key="1">
    <source>
        <dbReference type="Pfam" id="PF01636"/>
    </source>
</evidence>
<keyword evidence="2" id="KW-0808">Transferase</keyword>
<dbReference type="OrthoDB" id="3340432at2"/>
<comment type="caution">
    <text evidence="2">The sequence shown here is derived from an EMBL/GenBank/DDBJ whole genome shotgun (WGS) entry which is preliminary data.</text>
</comment>
<proteinExistence type="predicted"/>
<evidence type="ECO:0000313" key="3">
    <source>
        <dbReference type="Proteomes" id="UP000294901"/>
    </source>
</evidence>
<dbReference type="AlphaFoldDB" id="A0A4V3C7U6"/>
<keyword evidence="3" id="KW-1185">Reference proteome</keyword>
<reference evidence="2 3" key="1">
    <citation type="submission" date="2019-03" db="EMBL/GenBank/DDBJ databases">
        <title>Sequencing the genomes of 1000 actinobacteria strains.</title>
        <authorList>
            <person name="Klenk H.-P."/>
        </authorList>
    </citation>
    <scope>NUCLEOTIDE SEQUENCE [LARGE SCALE GENOMIC DNA]</scope>
    <source>
        <strain evidence="2 3">DSM 43805</strain>
    </source>
</reference>
<dbReference type="Pfam" id="PF01636">
    <property type="entry name" value="APH"/>
    <property type="match status" value="1"/>
</dbReference>
<feature type="domain" description="Aminoglycoside phosphotransferase" evidence="1">
    <location>
        <begin position="49"/>
        <end position="241"/>
    </location>
</feature>
<evidence type="ECO:0000313" key="2">
    <source>
        <dbReference type="EMBL" id="TDO39008.1"/>
    </source>
</evidence>
<gene>
    <name evidence="2" type="ORF">C8E87_2680</name>
</gene>
<protein>
    <submittedName>
        <fullName evidence="2">Phosphotransferase family enzyme</fullName>
    </submittedName>
</protein>
<accession>A0A4V3C7U6</accession>
<name>A0A4V3C7U6_9ACTN</name>
<dbReference type="GO" id="GO:0016740">
    <property type="term" value="F:transferase activity"/>
    <property type="evidence" value="ECO:0007669"/>
    <property type="project" value="UniProtKB-KW"/>
</dbReference>
<sequence>MKPVSPDGLHATITTLCGEAGLPEPLVREPIRIWPLSAVERVRFPDRTTAICKHARPPFTGEATVLQAAARAGLPVPRLLAHRVTDDRLVMLLEDLGDSTETPTDLHAAAATARLHRADPTCPSLDVWDTDTLAALPETMLDAIGRLSRSGQLRAGKDILLSLAGLARSSTRRAEGTQRPPFGLVHGEFHPTSLHRGMRGQHLIDFGMTFIGPGILDLATWQGTRQPPDPKRLAAQLHAYVTAGGTTQILRQRGGLAPEVWALGWHRLHSAAWLLQLTATGSDGFDPSTTKQILRRQISTAIDLLR</sequence>
<dbReference type="InterPro" id="IPR002575">
    <property type="entry name" value="Aminoglycoside_PTrfase"/>
</dbReference>
<organism evidence="2 3">
    <name type="scientific">Paractinoplanes brasiliensis</name>
    <dbReference type="NCBI Taxonomy" id="52695"/>
    <lineage>
        <taxon>Bacteria</taxon>
        <taxon>Bacillati</taxon>
        <taxon>Actinomycetota</taxon>
        <taxon>Actinomycetes</taxon>
        <taxon>Micromonosporales</taxon>
        <taxon>Micromonosporaceae</taxon>
        <taxon>Paractinoplanes</taxon>
    </lineage>
</organism>
<dbReference type="InterPro" id="IPR011009">
    <property type="entry name" value="Kinase-like_dom_sf"/>
</dbReference>
<dbReference type="Proteomes" id="UP000294901">
    <property type="component" value="Unassembled WGS sequence"/>
</dbReference>
<dbReference type="EMBL" id="SNWR01000001">
    <property type="protein sequence ID" value="TDO39008.1"/>
    <property type="molecule type" value="Genomic_DNA"/>
</dbReference>
<dbReference type="SUPFAM" id="SSF56112">
    <property type="entry name" value="Protein kinase-like (PK-like)"/>
    <property type="match status" value="1"/>
</dbReference>
<dbReference type="Gene3D" id="3.90.1200.10">
    <property type="match status" value="1"/>
</dbReference>